<sequence>MSWFADFEKNVFTELVYVTNTHIVVIHVRRDKILAVCSDILQIWLWWFLGSPVWVMIWVILMHCAFRAAMSAGSVFVAQHTSRATEY</sequence>
<proteinExistence type="predicted"/>
<gene>
    <name evidence="1" type="ORF">Forpe1208_v002103</name>
</gene>
<dbReference type="EMBL" id="JAELUQ010000002">
    <property type="protein sequence ID" value="KAG7418930.1"/>
    <property type="molecule type" value="Genomic_DNA"/>
</dbReference>
<organism evidence="1 2">
    <name type="scientific">Fusarium oxysporum f. sp. rapae</name>
    <dbReference type="NCBI Taxonomy" id="485398"/>
    <lineage>
        <taxon>Eukaryota</taxon>
        <taxon>Fungi</taxon>
        <taxon>Dikarya</taxon>
        <taxon>Ascomycota</taxon>
        <taxon>Pezizomycotina</taxon>
        <taxon>Sordariomycetes</taxon>
        <taxon>Hypocreomycetidae</taxon>
        <taxon>Hypocreales</taxon>
        <taxon>Nectriaceae</taxon>
        <taxon>Fusarium</taxon>
        <taxon>Fusarium oxysporum species complex</taxon>
    </lineage>
</organism>
<accession>A0A8J5P5G1</accession>
<evidence type="ECO:0000313" key="2">
    <source>
        <dbReference type="Proteomes" id="UP000694050"/>
    </source>
</evidence>
<dbReference type="Proteomes" id="UP000694050">
    <property type="component" value="Unassembled WGS sequence"/>
</dbReference>
<evidence type="ECO:0000313" key="1">
    <source>
        <dbReference type="EMBL" id="KAG7418930.1"/>
    </source>
</evidence>
<reference evidence="1" key="1">
    <citation type="submission" date="2021-04" db="EMBL/GenBank/DDBJ databases">
        <title>First draft genome resource for Brassicaceae pathogens Fusarium oxysporum f. sp. raphani and Fusarium oxysporum f. sp. rapae.</title>
        <authorList>
            <person name="Asai S."/>
        </authorList>
    </citation>
    <scope>NUCLEOTIDE SEQUENCE</scope>
    <source>
        <strain evidence="1">Tf1208</strain>
    </source>
</reference>
<dbReference type="AlphaFoldDB" id="A0A8J5P5G1"/>
<comment type="caution">
    <text evidence="1">The sequence shown here is derived from an EMBL/GenBank/DDBJ whole genome shotgun (WGS) entry which is preliminary data.</text>
</comment>
<name>A0A8J5P5G1_FUSOX</name>
<protein>
    <submittedName>
        <fullName evidence="1">Uncharacterized protein</fullName>
    </submittedName>
</protein>